<evidence type="ECO:0000313" key="2">
    <source>
        <dbReference type="Proteomes" id="UP000004994"/>
    </source>
</evidence>
<dbReference type="EnsemblPlants" id="Solyc08g082335.1.1">
    <property type="protein sequence ID" value="Solyc08g082335.1.1"/>
    <property type="gene ID" value="Solyc08g082335.1"/>
</dbReference>
<dbReference type="Gramene" id="Solyc08g082335.1.1">
    <property type="protein sequence ID" value="Solyc08g082335.1.1"/>
    <property type="gene ID" value="Solyc08g082335.1"/>
</dbReference>
<name>A0A3Q7HUW6_SOLLC</name>
<reference evidence="1" key="2">
    <citation type="submission" date="2019-01" db="UniProtKB">
        <authorList>
            <consortium name="EnsemblPlants"/>
        </authorList>
    </citation>
    <scope>IDENTIFICATION</scope>
    <source>
        <strain evidence="1">cv. Heinz 1706</strain>
    </source>
</reference>
<reference evidence="1" key="1">
    <citation type="journal article" date="2012" name="Nature">
        <title>The tomato genome sequence provides insights into fleshy fruit evolution.</title>
        <authorList>
            <consortium name="Tomato Genome Consortium"/>
        </authorList>
    </citation>
    <scope>NUCLEOTIDE SEQUENCE [LARGE SCALE GENOMIC DNA]</scope>
    <source>
        <strain evidence="1">cv. Heinz 1706</strain>
    </source>
</reference>
<keyword evidence="2" id="KW-1185">Reference proteome</keyword>
<accession>A0A3Q7HUW6</accession>
<protein>
    <submittedName>
        <fullName evidence="1">Uncharacterized protein</fullName>
    </submittedName>
</protein>
<proteinExistence type="predicted"/>
<evidence type="ECO:0000313" key="1">
    <source>
        <dbReference type="EnsemblPlants" id="Solyc08g082335.1.1"/>
    </source>
</evidence>
<dbReference type="Proteomes" id="UP000004994">
    <property type="component" value="Chromosome 8"/>
</dbReference>
<organism evidence="1">
    <name type="scientific">Solanum lycopersicum</name>
    <name type="common">Tomato</name>
    <name type="synonym">Lycopersicon esculentum</name>
    <dbReference type="NCBI Taxonomy" id="4081"/>
    <lineage>
        <taxon>Eukaryota</taxon>
        <taxon>Viridiplantae</taxon>
        <taxon>Streptophyta</taxon>
        <taxon>Embryophyta</taxon>
        <taxon>Tracheophyta</taxon>
        <taxon>Spermatophyta</taxon>
        <taxon>Magnoliopsida</taxon>
        <taxon>eudicotyledons</taxon>
        <taxon>Gunneridae</taxon>
        <taxon>Pentapetalae</taxon>
        <taxon>asterids</taxon>
        <taxon>lamiids</taxon>
        <taxon>Solanales</taxon>
        <taxon>Solanaceae</taxon>
        <taxon>Solanoideae</taxon>
        <taxon>Solaneae</taxon>
        <taxon>Solanum</taxon>
        <taxon>Solanum subgen. Lycopersicon</taxon>
    </lineage>
</organism>
<sequence>MVYKTRNFLVFQIDLDACKTMPTRDLGDQAFFLGQAQSYLFYRQLFGCLSPL</sequence>
<dbReference type="InParanoid" id="A0A3Q7HUW6"/>
<dbReference type="AlphaFoldDB" id="A0A3Q7HUW6"/>